<comment type="caution">
    <text evidence="2">The sequence shown here is derived from an EMBL/GenBank/DDBJ whole genome shotgun (WGS) entry which is preliminary data.</text>
</comment>
<dbReference type="InterPro" id="IPR036345">
    <property type="entry name" value="ExoRNase_PH_dom2_sf"/>
</dbReference>
<dbReference type="InterPro" id="IPR015847">
    <property type="entry name" value="ExoRNase_PH_dom2"/>
</dbReference>
<dbReference type="InterPro" id="IPR027408">
    <property type="entry name" value="PNPase/RNase_PH_dom_sf"/>
</dbReference>
<dbReference type="AlphaFoldDB" id="A0A9W7YAB5"/>
<reference evidence="2" key="1">
    <citation type="submission" date="2022-07" db="EMBL/GenBank/DDBJ databases">
        <title>Phylogenomic reconstructions and comparative analyses of Kickxellomycotina fungi.</title>
        <authorList>
            <person name="Reynolds N.K."/>
            <person name="Stajich J.E."/>
            <person name="Barry K."/>
            <person name="Grigoriev I.V."/>
            <person name="Crous P."/>
            <person name="Smith M.E."/>
        </authorList>
    </citation>
    <scope>NUCLEOTIDE SEQUENCE</scope>
    <source>
        <strain evidence="2">BCRC 34381</strain>
    </source>
</reference>
<organism evidence="2 3">
    <name type="scientific">Coemansia biformis</name>
    <dbReference type="NCBI Taxonomy" id="1286918"/>
    <lineage>
        <taxon>Eukaryota</taxon>
        <taxon>Fungi</taxon>
        <taxon>Fungi incertae sedis</taxon>
        <taxon>Zoopagomycota</taxon>
        <taxon>Kickxellomycotina</taxon>
        <taxon>Kickxellomycetes</taxon>
        <taxon>Kickxellales</taxon>
        <taxon>Kickxellaceae</taxon>
        <taxon>Coemansia</taxon>
    </lineage>
</organism>
<proteinExistence type="predicted"/>
<accession>A0A9W7YAB5</accession>
<evidence type="ECO:0000313" key="2">
    <source>
        <dbReference type="EMBL" id="KAJ1727777.1"/>
    </source>
</evidence>
<dbReference type="Pfam" id="PF03725">
    <property type="entry name" value="RNase_PH_C"/>
    <property type="match status" value="1"/>
</dbReference>
<sequence>ESSIETPELTVAVLPRSGSIALLQMESRLHSSKLEDVMDLAVEGCKHIHKKLDEAVLAAAADLAAKLSH</sequence>
<feature type="non-terminal residue" evidence="2">
    <location>
        <position position="1"/>
    </location>
</feature>
<dbReference type="EMBL" id="JANBOI010000986">
    <property type="protein sequence ID" value="KAJ1727777.1"/>
    <property type="molecule type" value="Genomic_DNA"/>
</dbReference>
<feature type="domain" description="Exoribonuclease phosphorolytic" evidence="1">
    <location>
        <begin position="1"/>
        <end position="44"/>
    </location>
</feature>
<keyword evidence="3" id="KW-1185">Reference proteome</keyword>
<dbReference type="Gene3D" id="3.30.230.70">
    <property type="entry name" value="GHMP Kinase, N-terminal domain"/>
    <property type="match status" value="1"/>
</dbReference>
<name>A0A9W7YAB5_9FUNG</name>
<dbReference type="SUPFAM" id="SSF55666">
    <property type="entry name" value="Ribonuclease PH domain 2-like"/>
    <property type="match status" value="1"/>
</dbReference>
<dbReference type="Proteomes" id="UP001143981">
    <property type="component" value="Unassembled WGS sequence"/>
</dbReference>
<gene>
    <name evidence="2" type="primary">SKI6</name>
    <name evidence="2" type="ORF">LPJ61_004398</name>
</gene>
<protein>
    <submittedName>
        <fullName evidence="2">Exosome non-catalytic core component</fullName>
    </submittedName>
</protein>
<evidence type="ECO:0000259" key="1">
    <source>
        <dbReference type="Pfam" id="PF03725"/>
    </source>
</evidence>
<dbReference type="OrthoDB" id="437922at2759"/>
<evidence type="ECO:0000313" key="3">
    <source>
        <dbReference type="Proteomes" id="UP001143981"/>
    </source>
</evidence>